<evidence type="ECO:0000313" key="1">
    <source>
        <dbReference type="EMBL" id="KZS93883.1"/>
    </source>
</evidence>
<organism evidence="1 2">
    <name type="scientific">Sistotremastrum niveocremeum HHB9708</name>
    <dbReference type="NCBI Taxonomy" id="1314777"/>
    <lineage>
        <taxon>Eukaryota</taxon>
        <taxon>Fungi</taxon>
        <taxon>Dikarya</taxon>
        <taxon>Basidiomycota</taxon>
        <taxon>Agaricomycotina</taxon>
        <taxon>Agaricomycetes</taxon>
        <taxon>Sistotremastrales</taxon>
        <taxon>Sistotremastraceae</taxon>
        <taxon>Sertulicium</taxon>
        <taxon>Sertulicium niveocremeum</taxon>
    </lineage>
</organism>
<gene>
    <name evidence="1" type="ORF">SISNIDRAFT_71883</name>
</gene>
<sequence length="220" mass="24529">MSWASIQLRFALSTVNYFLLSYSIYRGSILKLPAMCCESRTTRFSGLHAPVVLLFGTPSADLRRLSCLSLSLPFIGLLDNAFMVSGLVISQSHSLRDVSVTVGAKRNMKPLSTPCPSEVPLGLDFRNSIQKARVAGSVRLLCSTQCHLGVRCVHSGPDRVLQHVLRLGQVATFTPRMTFRCQRRLTSRFIQSSVVRQGNIYMCRYTTRTSRTVTALQVLR</sequence>
<dbReference type="EMBL" id="KV419406">
    <property type="protein sequence ID" value="KZS93883.1"/>
    <property type="molecule type" value="Genomic_DNA"/>
</dbReference>
<dbReference type="AlphaFoldDB" id="A0A164V782"/>
<evidence type="ECO:0000313" key="2">
    <source>
        <dbReference type="Proteomes" id="UP000076722"/>
    </source>
</evidence>
<protein>
    <submittedName>
        <fullName evidence="1">Uncharacterized protein</fullName>
    </submittedName>
</protein>
<reference evidence="1 2" key="1">
    <citation type="journal article" date="2016" name="Mol. Biol. Evol.">
        <title>Comparative Genomics of Early-Diverging Mushroom-Forming Fungi Provides Insights into the Origins of Lignocellulose Decay Capabilities.</title>
        <authorList>
            <person name="Nagy L.G."/>
            <person name="Riley R."/>
            <person name="Tritt A."/>
            <person name="Adam C."/>
            <person name="Daum C."/>
            <person name="Floudas D."/>
            <person name="Sun H."/>
            <person name="Yadav J.S."/>
            <person name="Pangilinan J."/>
            <person name="Larsson K.H."/>
            <person name="Matsuura K."/>
            <person name="Barry K."/>
            <person name="Labutti K."/>
            <person name="Kuo R."/>
            <person name="Ohm R.A."/>
            <person name="Bhattacharya S.S."/>
            <person name="Shirouzu T."/>
            <person name="Yoshinaga Y."/>
            <person name="Martin F.M."/>
            <person name="Grigoriev I.V."/>
            <person name="Hibbett D.S."/>
        </authorList>
    </citation>
    <scope>NUCLEOTIDE SEQUENCE [LARGE SCALE GENOMIC DNA]</scope>
    <source>
        <strain evidence="1 2">HHB9708</strain>
    </source>
</reference>
<name>A0A164V782_9AGAM</name>
<dbReference type="Proteomes" id="UP000076722">
    <property type="component" value="Unassembled WGS sequence"/>
</dbReference>
<keyword evidence="2" id="KW-1185">Reference proteome</keyword>
<proteinExistence type="predicted"/>
<accession>A0A164V782</accession>